<protein>
    <submittedName>
        <fullName evidence="1">Uncharacterized protein</fullName>
    </submittedName>
</protein>
<gene>
    <name evidence="1" type="ORF">FFWV33_00900</name>
</gene>
<accession>A0A2S1L8X6</accession>
<dbReference type="OrthoDB" id="1448904at2"/>
<name>A0A2S1L8X6_9FLAO</name>
<dbReference type="RefSeq" id="WP_108739149.1">
    <property type="nucleotide sequence ID" value="NZ_CP020918.1"/>
</dbReference>
<dbReference type="AlphaFoldDB" id="A0A2S1L8X6"/>
<evidence type="ECO:0000313" key="2">
    <source>
        <dbReference type="Proteomes" id="UP000244527"/>
    </source>
</evidence>
<proteinExistence type="predicted"/>
<evidence type="ECO:0000313" key="1">
    <source>
        <dbReference type="EMBL" id="AWG20181.1"/>
    </source>
</evidence>
<dbReference type="EMBL" id="CP020918">
    <property type="protein sequence ID" value="AWG20181.1"/>
    <property type="molecule type" value="Genomic_DNA"/>
</dbReference>
<reference evidence="1 2" key="1">
    <citation type="submission" date="2017-04" db="EMBL/GenBank/DDBJ databases">
        <title>Compelte genome sequence of WV33.</title>
        <authorList>
            <person name="Lee P.C."/>
        </authorList>
    </citation>
    <scope>NUCLEOTIDE SEQUENCE [LARGE SCALE GENOMIC DNA]</scope>
    <source>
        <strain evidence="1 2">WV33</strain>
    </source>
</reference>
<organism evidence="1 2">
    <name type="scientific">Flavobacterium faecale</name>
    <dbReference type="NCBI Taxonomy" id="1355330"/>
    <lineage>
        <taxon>Bacteria</taxon>
        <taxon>Pseudomonadati</taxon>
        <taxon>Bacteroidota</taxon>
        <taxon>Flavobacteriia</taxon>
        <taxon>Flavobacteriales</taxon>
        <taxon>Flavobacteriaceae</taxon>
        <taxon>Flavobacterium</taxon>
    </lineage>
</organism>
<sequence>MENENPFKKIGLPQQEVPEDLKKKVMDDVNTVKFILEVTSLFSSNYASTIESMFKTKSKINNDTKQ</sequence>
<dbReference type="Proteomes" id="UP000244527">
    <property type="component" value="Chromosome"/>
</dbReference>
<dbReference type="KEGG" id="ffa:FFWV33_00900"/>
<keyword evidence="2" id="KW-1185">Reference proteome</keyword>